<feature type="compositionally biased region" description="Polar residues" evidence="4">
    <location>
        <begin position="614"/>
        <end position="628"/>
    </location>
</feature>
<feature type="chain" id="PRO_5025328547" evidence="5">
    <location>
        <begin position="26"/>
        <end position="1292"/>
    </location>
</feature>
<dbReference type="InterPro" id="IPR036322">
    <property type="entry name" value="WD40_repeat_dom_sf"/>
</dbReference>
<keyword evidence="6" id="KW-0378">Hydrolase</keyword>
<reference evidence="6" key="1">
    <citation type="submission" date="2020-01" db="EMBL/GenBank/DDBJ databases">
        <authorList>
            <consortium name="DOE Joint Genome Institute"/>
            <person name="Haridas S."/>
            <person name="Albert R."/>
            <person name="Binder M."/>
            <person name="Bloem J."/>
            <person name="Labutti K."/>
            <person name="Salamov A."/>
            <person name="Andreopoulos B."/>
            <person name="Baker S.E."/>
            <person name="Barry K."/>
            <person name="Bills G."/>
            <person name="Bluhm B.H."/>
            <person name="Cannon C."/>
            <person name="Castanera R."/>
            <person name="Culley D.E."/>
            <person name="Daum C."/>
            <person name="Ezra D."/>
            <person name="Gonzalez J.B."/>
            <person name="Henrissat B."/>
            <person name="Kuo A."/>
            <person name="Liang C."/>
            <person name="Lipzen A."/>
            <person name="Lutzoni F."/>
            <person name="Magnuson J."/>
            <person name="Mondo S."/>
            <person name="Nolan M."/>
            <person name="Ohm R."/>
            <person name="Pangilinan J."/>
            <person name="Park H.-J."/>
            <person name="Ramirez L."/>
            <person name="Alfaro M."/>
            <person name="Sun H."/>
            <person name="Tritt A."/>
            <person name="Yoshinaga Y."/>
            <person name="Zwiers L.-H."/>
            <person name="Turgeon B.G."/>
            <person name="Goodwin S.B."/>
            <person name="Spatafora J.W."/>
            <person name="Crous P.W."/>
            <person name="Grigoriev I.V."/>
        </authorList>
    </citation>
    <scope>NUCLEOTIDE SEQUENCE</scope>
    <source>
        <strain evidence="6">IPT5</strain>
    </source>
</reference>
<dbReference type="InterPro" id="IPR017853">
    <property type="entry name" value="GH"/>
</dbReference>
<organism evidence="6 7">
    <name type="scientific">Plenodomus tracheiphilus IPT5</name>
    <dbReference type="NCBI Taxonomy" id="1408161"/>
    <lineage>
        <taxon>Eukaryota</taxon>
        <taxon>Fungi</taxon>
        <taxon>Dikarya</taxon>
        <taxon>Ascomycota</taxon>
        <taxon>Pezizomycotina</taxon>
        <taxon>Dothideomycetes</taxon>
        <taxon>Pleosporomycetidae</taxon>
        <taxon>Pleosporales</taxon>
        <taxon>Pleosporineae</taxon>
        <taxon>Leptosphaeriaceae</taxon>
        <taxon>Plenodomus</taxon>
    </lineage>
</organism>
<keyword evidence="1 3" id="KW-0853">WD repeat</keyword>
<keyword evidence="7" id="KW-1185">Reference proteome</keyword>
<dbReference type="SUPFAM" id="SSF50978">
    <property type="entry name" value="WD40 repeat-like"/>
    <property type="match status" value="1"/>
</dbReference>
<dbReference type="PRINTS" id="PR00131">
    <property type="entry name" value="GLHYDRLASE1"/>
</dbReference>
<dbReference type="PANTHER" id="PTHR22838:SF0">
    <property type="entry name" value="WD REPEAT-CONTAINING PROTEIN 26"/>
    <property type="match status" value="1"/>
</dbReference>
<dbReference type="SMART" id="SM00320">
    <property type="entry name" value="WD40"/>
    <property type="match status" value="7"/>
</dbReference>
<dbReference type="EMBL" id="MU006300">
    <property type="protein sequence ID" value="KAF2852024.1"/>
    <property type="molecule type" value="Genomic_DNA"/>
</dbReference>
<dbReference type="InterPro" id="IPR015943">
    <property type="entry name" value="WD40/YVTN_repeat-like_dom_sf"/>
</dbReference>
<feature type="compositionally biased region" description="Polar residues" evidence="4">
    <location>
        <begin position="679"/>
        <end position="691"/>
    </location>
</feature>
<evidence type="ECO:0000256" key="2">
    <source>
        <dbReference type="ARBA" id="ARBA00022737"/>
    </source>
</evidence>
<dbReference type="Gene3D" id="3.20.20.80">
    <property type="entry name" value="Glycosidases"/>
    <property type="match status" value="1"/>
</dbReference>
<dbReference type="OrthoDB" id="65569at2759"/>
<feature type="repeat" description="WD" evidence="3">
    <location>
        <begin position="980"/>
        <end position="1021"/>
    </location>
</feature>
<dbReference type="InterPro" id="IPR006594">
    <property type="entry name" value="LisH"/>
</dbReference>
<dbReference type="InterPro" id="IPR001360">
    <property type="entry name" value="Glyco_hydro_1"/>
</dbReference>
<dbReference type="Pfam" id="PF00400">
    <property type="entry name" value="WD40"/>
    <property type="match status" value="4"/>
</dbReference>
<protein>
    <submittedName>
        <fullName evidence="6">Glycoside hydrolase family 1 protein</fullName>
    </submittedName>
</protein>
<feature type="repeat" description="WD" evidence="3">
    <location>
        <begin position="1239"/>
        <end position="1271"/>
    </location>
</feature>
<dbReference type="PANTHER" id="PTHR22838">
    <property type="entry name" value="WD REPEAT PROTEIN 26-RELATED"/>
    <property type="match status" value="1"/>
</dbReference>
<gene>
    <name evidence="6" type="ORF">T440DRAFT_498060</name>
</gene>
<dbReference type="PROSITE" id="PS50082">
    <property type="entry name" value="WD_REPEATS_2"/>
    <property type="match status" value="2"/>
</dbReference>
<dbReference type="Proteomes" id="UP000799423">
    <property type="component" value="Unassembled WGS sequence"/>
</dbReference>
<keyword evidence="2" id="KW-0677">Repeat</keyword>
<dbReference type="PROSITE" id="PS50294">
    <property type="entry name" value="WD_REPEATS_REGION"/>
    <property type="match status" value="1"/>
</dbReference>
<evidence type="ECO:0000313" key="7">
    <source>
        <dbReference type="Proteomes" id="UP000799423"/>
    </source>
</evidence>
<evidence type="ECO:0000256" key="5">
    <source>
        <dbReference type="SAM" id="SignalP"/>
    </source>
</evidence>
<proteinExistence type="predicted"/>
<dbReference type="PROSITE" id="PS50896">
    <property type="entry name" value="LISH"/>
    <property type="match status" value="1"/>
</dbReference>
<dbReference type="Gene3D" id="2.130.10.10">
    <property type="entry name" value="YVTN repeat-like/Quinoprotein amine dehydrogenase"/>
    <property type="match status" value="2"/>
</dbReference>
<dbReference type="GO" id="GO:0043161">
    <property type="term" value="P:proteasome-mediated ubiquitin-dependent protein catabolic process"/>
    <property type="evidence" value="ECO:0007669"/>
    <property type="project" value="TreeGrafter"/>
</dbReference>
<dbReference type="GO" id="GO:0004553">
    <property type="term" value="F:hydrolase activity, hydrolyzing O-glycosyl compounds"/>
    <property type="evidence" value="ECO:0007669"/>
    <property type="project" value="InterPro"/>
</dbReference>
<dbReference type="InterPro" id="IPR033132">
    <property type="entry name" value="GH_1_N_CS"/>
</dbReference>
<feature type="compositionally biased region" description="Polar residues" evidence="4">
    <location>
        <begin position="708"/>
        <end position="723"/>
    </location>
</feature>
<dbReference type="Pfam" id="PF00232">
    <property type="entry name" value="Glyco_hydro_1"/>
    <property type="match status" value="1"/>
</dbReference>
<feature type="compositionally biased region" description="Low complexity" evidence="4">
    <location>
        <begin position="692"/>
        <end position="707"/>
    </location>
</feature>
<evidence type="ECO:0000256" key="1">
    <source>
        <dbReference type="ARBA" id="ARBA00022574"/>
    </source>
</evidence>
<dbReference type="Pfam" id="PF23627">
    <property type="entry name" value="LisH_WDR26"/>
    <property type="match status" value="1"/>
</dbReference>
<name>A0A6A7B9E8_9PLEO</name>
<evidence type="ECO:0000256" key="4">
    <source>
        <dbReference type="SAM" id="MobiDB-lite"/>
    </source>
</evidence>
<dbReference type="InterPro" id="IPR051350">
    <property type="entry name" value="WD_repeat-ST_regulator"/>
</dbReference>
<evidence type="ECO:0000313" key="6">
    <source>
        <dbReference type="EMBL" id="KAF2852024.1"/>
    </source>
</evidence>
<sequence>MKYYCIMAQLIPLLGVLFLSSPVAAQANGTATISYALPSGYTTASFNASAQPTAYTRTDFSPNALASLWDLVGPIATGPVTTTVSPTPEPTVYPQPDPQYYHAFVGSGYPEAKGLKLPANFQWGFSSSSYQIEGAAKDEGKGPSIWDLLAHRVPNYVADNTTGDVVAQHYYLYKQDFARLKSLGVRAFSPSFSWPRFFPFGHGAVNEEAIAHYDDVISEMHANGIHPAVTLFHWDTPLALFTEYGAWTDRRIVDDFFNYAKFVITRYDAYVDEWFTINEPQYCNWQYSYYPAGQYYPAPNGVTGGNEARFLCGHHTLLAHAKVAKWYHEEFQGRGRITFKNSGNYYEANSTKPEDEVARQRNFDFSIGWFGGPWTDGDYPQSLKDTLGDLLPEFTQEEKDMIKGSCDFYAIDPYSSFLAFEVDGGLESCTSNRSHPAFPDCAGSASVAPNGFPIGPAADPAMSWFYSAPAGVRRFLKHITQVLFPAIPDIVVSEFGFAEPFEAQWGNLNSALWDLKRADYFQQYLDNILLAIHEDHVNVSGAWGWSVYDNYEWALGTGVRFGLQYVNYTNETTPTALPLIASADPTTPNSPASTSPVISAHSTSSESTVSTSEQPATTANITTTSSEPTRAEKRRHSFSDSDDAEEDAPAHETARRLTRHKSKRRRRHDGTMRLDSDASETPQSSSHNFANGSSRSSGPRSPLGRSSNGASQTRGESNGSHTNGGPVANGRVVPSTFFGHDKEEVTRILIQSLTDLGYHSAAGALCKESGCQLEGPTVASFRNSVLSGEWHVAEELLFGTETYDNGGGIGLDASYDKSWGKARSRPTSQHIGGLTLAEGANRDEMLFWMKQQKYLELLEQRDLSKALAVLRQELTPLHQDVSRLHALSSLMMCQSAEDLRQQAQWDGAQGESRMHLLSELSKSISPSVMIPEHRLAVLLNEVKENWIENCQYHNTAASPSLYLDHNCERDDFPTKAVLDLKHHTDEVWFLQYSNDGTMLASTSKDTTIIIYETTTYKMIHQLDLHDKSGITHLAWSPDDRRIITCCSQPENAARIWDIKTGTCIQYFNEFTYPCTTAAWSPNGKHVIIGSQDDKFGCGIWSLDGNLVHNFCAPGAKLRANDLAISPDGRRLVVVAENAIVVFDFTTYEKLCEWPIDDVKLTSVTISQDSRHMLVSMDQDRIRLMEIESGEVIQRFSGHSQRQFIIRSAFGGADENFVVSGSEDSRIYIWRSNGLLIEALDAHPGCVNSVAWHPTDPSTFASAGDDSRVRIWRPVSAPPFPVGSGGTSNGYGA</sequence>
<dbReference type="InterPro" id="IPR001680">
    <property type="entry name" value="WD40_rpt"/>
</dbReference>
<feature type="compositionally biased region" description="Low complexity" evidence="4">
    <location>
        <begin position="581"/>
        <end position="613"/>
    </location>
</feature>
<dbReference type="SUPFAM" id="SSF51445">
    <property type="entry name" value="(Trans)glycosidases"/>
    <property type="match status" value="1"/>
</dbReference>
<dbReference type="PROSITE" id="PS00653">
    <property type="entry name" value="GLYCOSYL_HYDROL_F1_2"/>
    <property type="match status" value="1"/>
</dbReference>
<accession>A0A6A7B9E8</accession>
<feature type="compositionally biased region" description="Basic residues" evidence="4">
    <location>
        <begin position="656"/>
        <end position="668"/>
    </location>
</feature>
<feature type="signal peptide" evidence="5">
    <location>
        <begin position="1"/>
        <end position="25"/>
    </location>
</feature>
<dbReference type="GO" id="GO:0034657">
    <property type="term" value="C:GID complex"/>
    <property type="evidence" value="ECO:0007669"/>
    <property type="project" value="TreeGrafter"/>
</dbReference>
<dbReference type="CDD" id="cd00200">
    <property type="entry name" value="WD40"/>
    <property type="match status" value="1"/>
</dbReference>
<feature type="region of interest" description="Disordered" evidence="4">
    <location>
        <begin position="579"/>
        <end position="734"/>
    </location>
</feature>
<keyword evidence="5" id="KW-0732">Signal</keyword>
<evidence type="ECO:0000256" key="3">
    <source>
        <dbReference type="PROSITE-ProRule" id="PRU00221"/>
    </source>
</evidence>
<dbReference type="GO" id="GO:0005975">
    <property type="term" value="P:carbohydrate metabolic process"/>
    <property type="evidence" value="ECO:0007669"/>
    <property type="project" value="InterPro"/>
</dbReference>